<evidence type="ECO:0000313" key="1">
    <source>
        <dbReference type="EMBL" id="JAD92030.1"/>
    </source>
</evidence>
<reference evidence="1" key="1">
    <citation type="submission" date="2014-09" db="EMBL/GenBank/DDBJ databases">
        <authorList>
            <person name="Magalhaes I.L.F."/>
            <person name="Oliveira U."/>
            <person name="Santos F.R."/>
            <person name="Vidigal T.H.D.A."/>
            <person name="Brescovit A.D."/>
            <person name="Santos A.J."/>
        </authorList>
    </citation>
    <scope>NUCLEOTIDE SEQUENCE</scope>
    <source>
        <tissue evidence="1">Shoot tissue taken approximately 20 cm above the soil surface</tissue>
    </source>
</reference>
<organism evidence="1">
    <name type="scientific">Arundo donax</name>
    <name type="common">Giant reed</name>
    <name type="synonym">Donax arundinaceus</name>
    <dbReference type="NCBI Taxonomy" id="35708"/>
    <lineage>
        <taxon>Eukaryota</taxon>
        <taxon>Viridiplantae</taxon>
        <taxon>Streptophyta</taxon>
        <taxon>Embryophyta</taxon>
        <taxon>Tracheophyta</taxon>
        <taxon>Spermatophyta</taxon>
        <taxon>Magnoliopsida</taxon>
        <taxon>Liliopsida</taxon>
        <taxon>Poales</taxon>
        <taxon>Poaceae</taxon>
        <taxon>PACMAD clade</taxon>
        <taxon>Arundinoideae</taxon>
        <taxon>Arundineae</taxon>
        <taxon>Arundo</taxon>
    </lineage>
</organism>
<protein>
    <submittedName>
        <fullName evidence="1">Uncharacterized protein</fullName>
    </submittedName>
</protein>
<sequence>MQIAKLERKTSISYLQWMFLLLRFSTDYGLP</sequence>
<dbReference type="EMBL" id="GBRH01205865">
    <property type="protein sequence ID" value="JAD92030.1"/>
    <property type="molecule type" value="Transcribed_RNA"/>
</dbReference>
<proteinExistence type="predicted"/>
<dbReference type="AlphaFoldDB" id="A0A0A9E288"/>
<name>A0A0A9E288_ARUDO</name>
<reference evidence="1" key="2">
    <citation type="journal article" date="2015" name="Data Brief">
        <title>Shoot transcriptome of the giant reed, Arundo donax.</title>
        <authorList>
            <person name="Barrero R.A."/>
            <person name="Guerrero F.D."/>
            <person name="Moolhuijzen P."/>
            <person name="Goolsby J.A."/>
            <person name="Tidwell J."/>
            <person name="Bellgard S.E."/>
            <person name="Bellgard M.I."/>
        </authorList>
    </citation>
    <scope>NUCLEOTIDE SEQUENCE</scope>
    <source>
        <tissue evidence="1">Shoot tissue taken approximately 20 cm above the soil surface</tissue>
    </source>
</reference>
<accession>A0A0A9E288</accession>